<accession>A0A392RFQ3</accession>
<protein>
    <submittedName>
        <fullName evidence="1">Uncharacterized protein</fullName>
    </submittedName>
</protein>
<reference evidence="1 2" key="1">
    <citation type="journal article" date="2018" name="Front. Plant Sci.">
        <title>Red Clover (Trifolium pratense) and Zigzag Clover (T. medium) - A Picture of Genomic Similarities and Differences.</title>
        <authorList>
            <person name="Dluhosova J."/>
            <person name="Istvanek J."/>
            <person name="Nedelnik J."/>
            <person name="Repkova J."/>
        </authorList>
    </citation>
    <scope>NUCLEOTIDE SEQUENCE [LARGE SCALE GENOMIC DNA]</scope>
    <source>
        <strain evidence="2">cv. 10/8</strain>
        <tissue evidence="1">Leaf</tissue>
    </source>
</reference>
<sequence>MEDLEVAKKCKHALEEMHASASEAAQDLLD</sequence>
<dbReference type="Proteomes" id="UP000265520">
    <property type="component" value="Unassembled WGS sequence"/>
</dbReference>
<comment type="caution">
    <text evidence="1">The sequence shown here is derived from an EMBL/GenBank/DDBJ whole genome shotgun (WGS) entry which is preliminary data.</text>
</comment>
<name>A0A392RFQ3_9FABA</name>
<organism evidence="1 2">
    <name type="scientific">Trifolium medium</name>
    <dbReference type="NCBI Taxonomy" id="97028"/>
    <lineage>
        <taxon>Eukaryota</taxon>
        <taxon>Viridiplantae</taxon>
        <taxon>Streptophyta</taxon>
        <taxon>Embryophyta</taxon>
        <taxon>Tracheophyta</taxon>
        <taxon>Spermatophyta</taxon>
        <taxon>Magnoliopsida</taxon>
        <taxon>eudicotyledons</taxon>
        <taxon>Gunneridae</taxon>
        <taxon>Pentapetalae</taxon>
        <taxon>rosids</taxon>
        <taxon>fabids</taxon>
        <taxon>Fabales</taxon>
        <taxon>Fabaceae</taxon>
        <taxon>Papilionoideae</taxon>
        <taxon>50 kb inversion clade</taxon>
        <taxon>NPAAA clade</taxon>
        <taxon>Hologalegina</taxon>
        <taxon>IRL clade</taxon>
        <taxon>Trifolieae</taxon>
        <taxon>Trifolium</taxon>
    </lineage>
</organism>
<feature type="non-terminal residue" evidence="1">
    <location>
        <position position="30"/>
    </location>
</feature>
<dbReference type="AlphaFoldDB" id="A0A392RFQ3"/>
<proteinExistence type="predicted"/>
<dbReference type="EMBL" id="LXQA010223037">
    <property type="protein sequence ID" value="MCI35401.1"/>
    <property type="molecule type" value="Genomic_DNA"/>
</dbReference>
<evidence type="ECO:0000313" key="1">
    <source>
        <dbReference type="EMBL" id="MCI35401.1"/>
    </source>
</evidence>
<keyword evidence="2" id="KW-1185">Reference proteome</keyword>
<evidence type="ECO:0000313" key="2">
    <source>
        <dbReference type="Proteomes" id="UP000265520"/>
    </source>
</evidence>